<name>A0A7J9B0Y9_9ROSI</name>
<dbReference type="AlphaFoldDB" id="A0A7J9B0Y9"/>
<organism evidence="1 2">
    <name type="scientific">Gossypium laxum</name>
    <dbReference type="NCBI Taxonomy" id="34288"/>
    <lineage>
        <taxon>Eukaryota</taxon>
        <taxon>Viridiplantae</taxon>
        <taxon>Streptophyta</taxon>
        <taxon>Embryophyta</taxon>
        <taxon>Tracheophyta</taxon>
        <taxon>Spermatophyta</taxon>
        <taxon>Magnoliopsida</taxon>
        <taxon>eudicotyledons</taxon>
        <taxon>Gunneridae</taxon>
        <taxon>Pentapetalae</taxon>
        <taxon>rosids</taxon>
        <taxon>malvids</taxon>
        <taxon>Malvales</taxon>
        <taxon>Malvaceae</taxon>
        <taxon>Malvoideae</taxon>
        <taxon>Gossypium</taxon>
    </lineage>
</organism>
<dbReference type="EMBL" id="JABEZV010441760">
    <property type="protein sequence ID" value="MBA0730017.1"/>
    <property type="molecule type" value="Genomic_DNA"/>
</dbReference>
<reference evidence="1 2" key="1">
    <citation type="journal article" date="2019" name="Genome Biol. Evol.">
        <title>Insights into the evolution of the New World diploid cottons (Gossypium, subgenus Houzingenia) based on genome sequencing.</title>
        <authorList>
            <person name="Grover C.E."/>
            <person name="Arick M.A. 2nd"/>
            <person name="Thrash A."/>
            <person name="Conover J.L."/>
            <person name="Sanders W.S."/>
            <person name="Peterson D.G."/>
            <person name="Frelichowski J.E."/>
            <person name="Scheffler J.A."/>
            <person name="Scheffler B.E."/>
            <person name="Wendel J.F."/>
        </authorList>
    </citation>
    <scope>NUCLEOTIDE SEQUENCE [LARGE SCALE GENOMIC DNA]</scope>
    <source>
        <strain evidence="1">4</strain>
        <tissue evidence="1">Leaf</tissue>
    </source>
</reference>
<proteinExistence type="predicted"/>
<dbReference type="Proteomes" id="UP000593574">
    <property type="component" value="Unassembled WGS sequence"/>
</dbReference>
<gene>
    <name evidence="1" type="ORF">Golax_025557</name>
</gene>
<sequence length="62" mass="7096">MEELTNLTIIEEEEEPLQAQGNIEVIKEDYSLYLVECSSLSIDEKHSGGFMASVGRSLHYRY</sequence>
<protein>
    <submittedName>
        <fullName evidence="1">Uncharacterized protein</fullName>
    </submittedName>
</protein>
<accession>A0A7J9B0Y9</accession>
<keyword evidence="2" id="KW-1185">Reference proteome</keyword>
<evidence type="ECO:0000313" key="2">
    <source>
        <dbReference type="Proteomes" id="UP000593574"/>
    </source>
</evidence>
<comment type="caution">
    <text evidence="1">The sequence shown here is derived from an EMBL/GenBank/DDBJ whole genome shotgun (WGS) entry which is preliminary data.</text>
</comment>
<evidence type="ECO:0000313" key="1">
    <source>
        <dbReference type="EMBL" id="MBA0730017.1"/>
    </source>
</evidence>